<dbReference type="Gene3D" id="3.30.700.10">
    <property type="entry name" value="Glycoprotein, Type 4 Pilin"/>
    <property type="match status" value="1"/>
</dbReference>
<proteinExistence type="predicted"/>
<keyword evidence="1" id="KW-0812">Transmembrane</keyword>
<comment type="caution">
    <text evidence="2">The sequence shown here is derived from an EMBL/GenBank/DDBJ whole genome shotgun (WGS) entry which is preliminary data.</text>
</comment>
<feature type="transmembrane region" description="Helical" evidence="1">
    <location>
        <begin position="21"/>
        <end position="42"/>
    </location>
</feature>
<evidence type="ECO:0000313" key="3">
    <source>
        <dbReference type="Proteomes" id="UP000030129"/>
    </source>
</evidence>
<dbReference type="InterPro" id="IPR045584">
    <property type="entry name" value="Pilin-like"/>
</dbReference>
<dbReference type="RefSeq" id="WP_035133036.1">
    <property type="nucleotide sequence ID" value="NZ_JRLV01000007.1"/>
</dbReference>
<evidence type="ECO:0000313" key="2">
    <source>
        <dbReference type="EMBL" id="KGO81640.1"/>
    </source>
</evidence>
<dbReference type="AlphaFoldDB" id="A0A0A2LZX2"/>
<sequence length="146" mass="16591">MRKNYLFFKYLKKLKNLKAKAYSLTEILIVLCIIGILLLMVLPNQTSVIGQAKAIEAQAMLNQVYGLQKSNFYRFSKYSNSLEELGFEQELTVDEGGQAVYKIEIIEASNNSFLARATSVSDLDGDGNFNTWEIDHKKVLKEVVKE</sequence>
<dbReference type="NCBIfam" id="TIGR02532">
    <property type="entry name" value="IV_pilin_GFxxxE"/>
    <property type="match status" value="1"/>
</dbReference>
<dbReference type="eggNOG" id="COG4968">
    <property type="taxonomic scope" value="Bacteria"/>
</dbReference>
<keyword evidence="1" id="KW-0472">Membrane</keyword>
<reference evidence="2 3" key="1">
    <citation type="submission" date="2013-09" db="EMBL/GenBank/DDBJ databases">
        <authorList>
            <person name="Zeng Z."/>
            <person name="Chen C."/>
        </authorList>
    </citation>
    <scope>NUCLEOTIDE SEQUENCE [LARGE SCALE GENOMIC DNA]</scope>
    <source>
        <strain evidence="2 3">F44-8</strain>
    </source>
</reference>
<dbReference type="STRING" id="1406840.Q763_08345"/>
<protein>
    <recommendedName>
        <fullName evidence="4">General secretion pathway protein GspG</fullName>
    </recommendedName>
</protein>
<accession>A0A0A2LZX2</accession>
<gene>
    <name evidence="2" type="ORF">Q763_08345</name>
</gene>
<evidence type="ECO:0000256" key="1">
    <source>
        <dbReference type="SAM" id="Phobius"/>
    </source>
</evidence>
<dbReference type="InterPro" id="IPR012902">
    <property type="entry name" value="N_methyl_site"/>
</dbReference>
<dbReference type="SUPFAM" id="SSF54523">
    <property type="entry name" value="Pili subunits"/>
    <property type="match status" value="1"/>
</dbReference>
<keyword evidence="3" id="KW-1185">Reference proteome</keyword>
<dbReference type="EMBL" id="JRLV01000007">
    <property type="protein sequence ID" value="KGO81640.1"/>
    <property type="molecule type" value="Genomic_DNA"/>
</dbReference>
<dbReference type="Proteomes" id="UP000030129">
    <property type="component" value="Unassembled WGS sequence"/>
</dbReference>
<keyword evidence="1" id="KW-1133">Transmembrane helix</keyword>
<evidence type="ECO:0008006" key="4">
    <source>
        <dbReference type="Google" id="ProtNLM"/>
    </source>
</evidence>
<name>A0A0A2LZX2_9FLAO</name>
<organism evidence="2 3">
    <name type="scientific">Flavobacterium beibuense F44-8</name>
    <dbReference type="NCBI Taxonomy" id="1406840"/>
    <lineage>
        <taxon>Bacteria</taxon>
        <taxon>Pseudomonadati</taxon>
        <taxon>Bacteroidota</taxon>
        <taxon>Flavobacteriia</taxon>
        <taxon>Flavobacteriales</taxon>
        <taxon>Flavobacteriaceae</taxon>
        <taxon>Flavobacterium</taxon>
    </lineage>
</organism>